<feature type="binding site" evidence="10">
    <location>
        <position position="168"/>
    </location>
    <ligand>
        <name>substrate</name>
    </ligand>
</feature>
<dbReference type="PROSITE" id="PS00653">
    <property type="entry name" value="GLYCOSYL_HYDROL_F1_2"/>
    <property type="match status" value="1"/>
</dbReference>
<keyword evidence="4" id="KW-0378">Hydrolase</keyword>
<accession>A0A8K1CEM5</accession>
<dbReference type="Gene3D" id="3.20.20.80">
    <property type="entry name" value="Glycosidases"/>
    <property type="match status" value="1"/>
</dbReference>
<dbReference type="InterPro" id="IPR017736">
    <property type="entry name" value="Glyco_hydro_1_beta-glucosidase"/>
</dbReference>
<dbReference type="InterPro" id="IPR017853">
    <property type="entry name" value="GH"/>
</dbReference>
<feature type="binding site" evidence="10">
    <location>
        <position position="424"/>
    </location>
    <ligand>
        <name>substrate</name>
    </ligand>
</feature>
<feature type="binding site" evidence="10">
    <location>
        <begin position="431"/>
        <end position="432"/>
    </location>
    <ligand>
        <name>substrate</name>
    </ligand>
</feature>
<dbReference type="EMBL" id="SPLM01000076">
    <property type="protein sequence ID" value="TMW61451.1"/>
    <property type="molecule type" value="Genomic_DNA"/>
</dbReference>
<dbReference type="PRINTS" id="PR00131">
    <property type="entry name" value="GLHYDRLASE1"/>
</dbReference>
<comment type="similarity">
    <text evidence="2">Belongs to the glycosyl hydrolase 1 family.</text>
</comment>
<dbReference type="Proteomes" id="UP000794436">
    <property type="component" value="Unassembled WGS sequence"/>
</dbReference>
<keyword evidence="12" id="KW-1185">Reference proteome</keyword>
<evidence type="ECO:0000256" key="6">
    <source>
        <dbReference type="ARBA" id="ARBA00023277"/>
    </source>
</evidence>
<evidence type="ECO:0000256" key="4">
    <source>
        <dbReference type="ARBA" id="ARBA00022801"/>
    </source>
</evidence>
<dbReference type="OrthoDB" id="65569at2759"/>
<evidence type="ECO:0000256" key="10">
    <source>
        <dbReference type="PIRSR" id="PIRSR617736-2"/>
    </source>
</evidence>
<evidence type="ECO:0000256" key="1">
    <source>
        <dbReference type="ARBA" id="ARBA00000448"/>
    </source>
</evidence>
<protein>
    <recommendedName>
        <fullName evidence="3">beta-glucosidase</fullName>
        <ecNumber evidence="3">3.2.1.21</ecNumber>
    </recommendedName>
</protein>
<keyword evidence="6" id="KW-0119">Carbohydrate metabolism</keyword>
<reference evidence="11" key="1">
    <citation type="submission" date="2019-03" db="EMBL/GenBank/DDBJ databases">
        <title>Long read genome sequence of the mycoparasitic Pythium oligandrum ATCC 38472 isolated from sugarbeet rhizosphere.</title>
        <authorList>
            <person name="Gaulin E."/>
        </authorList>
    </citation>
    <scope>NUCLEOTIDE SEQUENCE</scope>
    <source>
        <strain evidence="11">ATCC 38472_TT</strain>
    </source>
</reference>
<evidence type="ECO:0000256" key="9">
    <source>
        <dbReference type="PIRSR" id="PIRSR617736-1"/>
    </source>
</evidence>
<keyword evidence="5" id="KW-0136">Cellulose degradation</keyword>
<dbReference type="FunFam" id="3.20.20.80:FF:000011">
    <property type="entry name" value="Cytosolic beta-glucosidase"/>
    <property type="match status" value="1"/>
</dbReference>
<dbReference type="InterPro" id="IPR033132">
    <property type="entry name" value="GH_1_N_CS"/>
</dbReference>
<name>A0A8K1CEM5_PYTOL</name>
<dbReference type="SUPFAM" id="SSF51445">
    <property type="entry name" value="(Trans)glycosidases"/>
    <property type="match status" value="1"/>
</dbReference>
<dbReference type="GO" id="GO:0030245">
    <property type="term" value="P:cellulose catabolic process"/>
    <property type="evidence" value="ECO:0007669"/>
    <property type="project" value="UniProtKB-KW"/>
</dbReference>
<dbReference type="InterPro" id="IPR001360">
    <property type="entry name" value="Glyco_hydro_1"/>
</dbReference>
<feature type="binding site" evidence="10">
    <location>
        <position position="307"/>
    </location>
    <ligand>
        <name>substrate</name>
    </ligand>
</feature>
<keyword evidence="7" id="KW-0326">Glycosidase</keyword>
<dbReference type="EC" id="3.2.1.21" evidence="3"/>
<dbReference type="NCBIfam" id="TIGR03356">
    <property type="entry name" value="BGL"/>
    <property type="match status" value="1"/>
</dbReference>
<keyword evidence="8" id="KW-0624">Polysaccharide degradation</keyword>
<sequence>MAQELRFPDNFIWGTATASYQIEGATDEGGRGDSIWDAFARTPGKVINMDTGARADDHYHRYKEDVQHMKSMGLKNYRFSIAWPRIIPAGVGAVNEEGVAFYNNLINELLANGIEPLITLYHWDLPLALQTEYDGWLGGEFIQNAFVEYARVCFDRFGDRVKRWLTFNEPYCATYFSYGTGIHAPGRKHKGSTEAYIAAHNMLLAHAKAVDLYRKEFQPRQNGAVGITLVSEWREPAAATDPQEQKRNAEAAERAVLFMVGWFADPVYLGDYPQVMKDCCGDRLPSFTDDEKKLLKGSSDFFGLNHYSTFYTRPSKAYLQGVKNETTDITLDEGAVFTSDPSWEKTEMGWNVVPWGLEKILLWVQNRYNCAGGIYITENGCAVADKTKEDAMNDDFRVNFYKAYLSHVHKAIQQGADVRGYYAWSLMDNYEWSEGYAKRFGLIWVNYETMERTLKKSAHAYSDIVRKNAVTV</sequence>
<comment type="catalytic activity">
    <reaction evidence="1">
        <text>Hydrolysis of terminal, non-reducing beta-D-glucosyl residues with release of beta-D-glucose.</text>
        <dbReference type="EC" id="3.2.1.21"/>
    </reaction>
</comment>
<evidence type="ECO:0000256" key="7">
    <source>
        <dbReference type="ARBA" id="ARBA00023295"/>
    </source>
</evidence>
<organism evidence="11 12">
    <name type="scientific">Pythium oligandrum</name>
    <name type="common">Mycoparasitic fungus</name>
    <dbReference type="NCBI Taxonomy" id="41045"/>
    <lineage>
        <taxon>Eukaryota</taxon>
        <taxon>Sar</taxon>
        <taxon>Stramenopiles</taxon>
        <taxon>Oomycota</taxon>
        <taxon>Peronosporomycetes</taxon>
        <taxon>Pythiales</taxon>
        <taxon>Pythiaceae</taxon>
        <taxon>Pythium</taxon>
    </lineage>
</organism>
<feature type="active site" description="Nucleophile" evidence="9">
    <location>
        <position position="378"/>
    </location>
</feature>
<evidence type="ECO:0000256" key="8">
    <source>
        <dbReference type="ARBA" id="ARBA00023326"/>
    </source>
</evidence>
<evidence type="ECO:0000256" key="3">
    <source>
        <dbReference type="ARBA" id="ARBA00012744"/>
    </source>
</evidence>
<dbReference type="PANTHER" id="PTHR10353">
    <property type="entry name" value="GLYCOSYL HYDROLASE"/>
    <property type="match status" value="1"/>
</dbReference>
<dbReference type="GO" id="GO:0008422">
    <property type="term" value="F:beta-glucosidase activity"/>
    <property type="evidence" value="ECO:0007669"/>
    <property type="project" value="UniProtKB-EC"/>
</dbReference>
<comment type="caution">
    <text evidence="11">The sequence shown here is derived from an EMBL/GenBank/DDBJ whole genome shotgun (WGS) entry which is preliminary data.</text>
</comment>
<gene>
    <name evidence="11" type="ORF">Poli38472_012642</name>
</gene>
<proteinExistence type="inferred from homology"/>
<feature type="active site" description="Proton donor" evidence="9">
    <location>
        <position position="169"/>
    </location>
</feature>
<evidence type="ECO:0000256" key="2">
    <source>
        <dbReference type="ARBA" id="ARBA00010838"/>
    </source>
</evidence>
<evidence type="ECO:0000313" key="11">
    <source>
        <dbReference type="EMBL" id="TMW61451.1"/>
    </source>
</evidence>
<evidence type="ECO:0000256" key="5">
    <source>
        <dbReference type="ARBA" id="ARBA00023001"/>
    </source>
</evidence>
<evidence type="ECO:0000313" key="12">
    <source>
        <dbReference type="Proteomes" id="UP000794436"/>
    </source>
</evidence>
<dbReference type="Pfam" id="PF00232">
    <property type="entry name" value="Glyco_hydro_1"/>
    <property type="match status" value="1"/>
</dbReference>
<dbReference type="AlphaFoldDB" id="A0A8K1CEM5"/>
<dbReference type="PANTHER" id="PTHR10353:SF36">
    <property type="entry name" value="LP05116P"/>
    <property type="match status" value="1"/>
</dbReference>
<feature type="binding site" evidence="10">
    <location>
        <position position="21"/>
    </location>
    <ligand>
        <name>substrate</name>
    </ligand>
</feature>
<feature type="binding site" evidence="10">
    <location>
        <position position="122"/>
    </location>
    <ligand>
        <name>substrate</name>
    </ligand>
</feature>